<organism evidence="4 5">
    <name type="scientific">Candidatus Nomurabacteria bacterium GW2011_GWA1_36_15</name>
    <dbReference type="NCBI Taxonomy" id="1618728"/>
    <lineage>
        <taxon>Bacteria</taxon>
        <taxon>Candidatus Nomuraibacteriota</taxon>
    </lineage>
</organism>
<evidence type="ECO:0000256" key="2">
    <source>
        <dbReference type="SAM" id="SignalP"/>
    </source>
</evidence>
<dbReference type="InterPro" id="IPR002477">
    <property type="entry name" value="Peptidoglycan-bd-like"/>
</dbReference>
<dbReference type="Proteomes" id="UP000034606">
    <property type="component" value="Unassembled WGS sequence"/>
</dbReference>
<evidence type="ECO:0000313" key="5">
    <source>
        <dbReference type="Proteomes" id="UP000034606"/>
    </source>
</evidence>
<sequence>MKNIKSKVLSFAIVLFLLLSFGSLNTSIAQAVEAQPVCTLEQISGRTIVDLTPYNGLRSDSDEAAATGGPFATVLVAGTYDVTLQSYDNHTEKNQIQPNEQWYLILKDIGDSTIATTSAISDLPDDIDNLTEIVDTNFVLTSSVTSATTYHDAYPDSTSANSIRPVCAAFDLVLPPTATIEAVKIICPTEDLLPNWGAGGEDITSDTASAFLEANPTCYTEDWTFEWAPDSTVNPGNQTETGGEDWTAFTSSATVPAGALIWVREQFNSDYISFSGDTTEPRDEDVSAEFYCSNDVLNYDNYDFIDPVEADQTYYCVGFNAPIEQPTTNPQCSDDVDNDGDELIDSADPGCHSDGNASDTESYVPSDNDETDEDDDGGGGGGGGSGSHTRCSDNDDGLVDSADPGCHSDGNASNADSYVPSDSDEQNGGQVLGAQTSCGIYVDKYLRRGYKNDAEAVKKVQLFLNDYLKLKLEVDGIYGSKTEEAVRVFQILHKDKILTPWGVTASTGIFYLTTQTEVNNIMCPDLNLQIPSNLINFTASMIN</sequence>
<feature type="compositionally biased region" description="Acidic residues" evidence="1">
    <location>
        <begin position="367"/>
        <end position="377"/>
    </location>
</feature>
<dbReference type="SUPFAM" id="SSF47090">
    <property type="entry name" value="PGBD-like"/>
    <property type="match status" value="1"/>
</dbReference>
<comment type="caution">
    <text evidence="4">The sequence shown here is derived from an EMBL/GenBank/DDBJ whole genome shotgun (WGS) entry which is preliminary data.</text>
</comment>
<proteinExistence type="predicted"/>
<feature type="domain" description="Peptidoglycan binding-like" evidence="3">
    <location>
        <begin position="455"/>
        <end position="490"/>
    </location>
</feature>
<feature type="signal peptide" evidence="2">
    <location>
        <begin position="1"/>
        <end position="31"/>
    </location>
</feature>
<keyword evidence="2" id="KW-0732">Signal</keyword>
<dbReference type="AlphaFoldDB" id="A0A0G0DYU8"/>
<evidence type="ECO:0000259" key="3">
    <source>
        <dbReference type="Pfam" id="PF01471"/>
    </source>
</evidence>
<dbReference type="InterPro" id="IPR036365">
    <property type="entry name" value="PGBD-like_sf"/>
</dbReference>
<reference evidence="4 5" key="1">
    <citation type="journal article" date="2015" name="Nature">
        <title>rRNA introns, odd ribosomes, and small enigmatic genomes across a large radiation of phyla.</title>
        <authorList>
            <person name="Brown C.T."/>
            <person name="Hug L.A."/>
            <person name="Thomas B.C."/>
            <person name="Sharon I."/>
            <person name="Castelle C.J."/>
            <person name="Singh A."/>
            <person name="Wilkins M.J."/>
            <person name="Williams K.H."/>
            <person name="Banfield J.F."/>
        </authorList>
    </citation>
    <scope>NUCLEOTIDE SEQUENCE [LARGE SCALE GENOMIC DNA]</scope>
</reference>
<dbReference type="PATRIC" id="fig|1618728.3.peg.180"/>
<feature type="compositionally biased region" description="Polar residues" evidence="1">
    <location>
        <begin position="355"/>
        <end position="365"/>
    </location>
</feature>
<feature type="region of interest" description="Disordered" evidence="1">
    <location>
        <begin position="324"/>
        <end position="430"/>
    </location>
</feature>
<gene>
    <name evidence="4" type="ORF">US05_C0004G0059</name>
</gene>
<dbReference type="Pfam" id="PF01471">
    <property type="entry name" value="PG_binding_1"/>
    <property type="match status" value="1"/>
</dbReference>
<protein>
    <recommendedName>
        <fullName evidence="3">Peptidoglycan binding-like domain-containing protein</fullName>
    </recommendedName>
</protein>
<dbReference type="InterPro" id="IPR036366">
    <property type="entry name" value="PGBDSf"/>
</dbReference>
<dbReference type="EMBL" id="LBRM01000004">
    <property type="protein sequence ID" value="KKP98428.1"/>
    <property type="molecule type" value="Genomic_DNA"/>
</dbReference>
<accession>A0A0G0DYU8</accession>
<feature type="compositionally biased region" description="Acidic residues" evidence="1">
    <location>
        <begin position="334"/>
        <end position="345"/>
    </location>
</feature>
<feature type="chain" id="PRO_5002531722" description="Peptidoglycan binding-like domain-containing protein" evidence="2">
    <location>
        <begin position="32"/>
        <end position="543"/>
    </location>
</feature>
<evidence type="ECO:0000256" key="1">
    <source>
        <dbReference type="SAM" id="MobiDB-lite"/>
    </source>
</evidence>
<evidence type="ECO:0000313" key="4">
    <source>
        <dbReference type="EMBL" id="KKP98428.1"/>
    </source>
</evidence>
<dbReference type="Gene3D" id="1.10.101.10">
    <property type="entry name" value="PGBD-like superfamily/PGBD"/>
    <property type="match status" value="1"/>
</dbReference>
<name>A0A0G0DYU8_9BACT</name>